<evidence type="ECO:0000256" key="5">
    <source>
        <dbReference type="ARBA" id="ARBA00022840"/>
    </source>
</evidence>
<dbReference type="InterPro" id="IPR055414">
    <property type="entry name" value="LRR_R13L4/SHOC2-like"/>
</dbReference>
<dbReference type="SUPFAM" id="SSF81606">
    <property type="entry name" value="PP2C-like"/>
    <property type="match status" value="1"/>
</dbReference>
<dbReference type="OrthoDB" id="737510at2759"/>
<comment type="caution">
    <text evidence="8">The sequence shown here is derived from an EMBL/GenBank/DDBJ whole genome shotgun (WGS) entry which is preliminary data.</text>
</comment>
<keyword evidence="2" id="KW-0433">Leucine-rich repeat</keyword>
<sequence length="1181" mass="133467">MVIINVSMTEKPFISDAMSVRSQRGRVTFCEDIEMDSLEPEINGIVGKNELGTIKEYENEYIDENVEAFREYDATTEICEPKRMDISGSGLHIIPEVILQSSHLVEELLADHNKLQESALRALVEFKKLRVVRMSANHFKKFPEQLMDIQNLTVLDISKNEIDRLPDNIFKMEKLEELRIEHNLLNSLPNTLKLLRNLKSLQVANNKINKLPDFMIAMRFNNGVDYSIQNQLDVKNGMKNNDEMSRIDYSNPPLKKLNLRANHLKGNIILGNFTYLTQLDMSENNIEFLDLSALDKIESVQCCRNQIKELTLNGRVLNSLVASNNNLCRLIVKPLPKNIRHIDVSHNHLTEIPEWLNCCTQLRTLYANNNNISTLPDNLFQNENGMLHTIQLACNRLSRLPSMPKKSLPLQELYVNGNQIEDLPEFFFTACENLILLNVSSNKLLTLPIIDGARSQLERLYATNNCLTDRVLDTLVHLMSLRVLHLSYNRLTALPESCISSWPELEELNISGNKLQHLPDNLSNLRSLRVLRVHSNQLQSTPALSKIASLRVLDLAHNQLDKINLNVLVSKKLQFLDLSCNNQLQVDAKQLQSCRSQRPMSLVDVSGKNRPSLPTTPQINHENQEIDPPWKVGFSETTGNSNKLYIAQLRLPGFCNVEGLFGMFDGEVNNTIPNTLVKVTPKILLEERTVKETASEYMKYTLLSAHRELKQQGQKFGITGTICHISRTKVPPDSCNYNHQSNGRRFILRVASVGEGIAILVRQNNVLKLTKGNCKTKIGASYSFPNVLPDPECNEIILGDHDEYLVIANKKLWEVLTPNDVANEIRKEENVLLASKRLQDVAQSFGAEENLSIIVVKFNNLGTDIDFLMRELRHTIRKKPNGSVISGFCKCGCCCEASNCCHSNNGQFTRQPSARSDRSSPSGQSDQASISDNQSQATKSKDGNMSTIGSAASKSILGIDKKNVRNGIARAVRARIEEERENESDSQMSEEQFKCWEYMLEQNTQLLFDKELNTISKAFTKRNQSNLNRKHVRSLSTSTPIIHNQLDPKSNFGNFSSILSPPNHSNSSLNLSTIHQPVDLQTQNAFLSKHFGSARSFQPQTQNIFKPIRITPTGASRLSQGHPMSGGIHAAYFGSLQRLMPYNLEYDFGMIQERPALEEVETIPDAESRMQQYWGVATTEL</sequence>
<dbReference type="SUPFAM" id="SSF52058">
    <property type="entry name" value="L domain-like"/>
    <property type="match status" value="2"/>
</dbReference>
<dbReference type="Proteomes" id="UP001107558">
    <property type="component" value="Chromosome 2"/>
</dbReference>
<dbReference type="Pfam" id="PF23598">
    <property type="entry name" value="LRR_14"/>
    <property type="match status" value="1"/>
</dbReference>
<dbReference type="Pfam" id="PF13855">
    <property type="entry name" value="LRR_8"/>
    <property type="match status" value="1"/>
</dbReference>
<dbReference type="InterPro" id="IPR050647">
    <property type="entry name" value="Plant_LRR-RLKs"/>
</dbReference>
<evidence type="ECO:0000313" key="9">
    <source>
        <dbReference type="Proteomes" id="UP001107558"/>
    </source>
</evidence>
<evidence type="ECO:0000259" key="7">
    <source>
        <dbReference type="PROSITE" id="PS51746"/>
    </source>
</evidence>
<dbReference type="InterPro" id="IPR025875">
    <property type="entry name" value="Leu-rich_rpt_4"/>
</dbReference>
<keyword evidence="4" id="KW-0547">Nucleotide-binding</keyword>
<proteinExistence type="predicted"/>
<dbReference type="GO" id="GO:0016020">
    <property type="term" value="C:membrane"/>
    <property type="evidence" value="ECO:0007669"/>
    <property type="project" value="UniProtKB-SubCell"/>
</dbReference>
<dbReference type="InterPro" id="IPR032675">
    <property type="entry name" value="LRR_dom_sf"/>
</dbReference>
<dbReference type="SMART" id="SM00369">
    <property type="entry name" value="LRR_TYP"/>
    <property type="match status" value="11"/>
</dbReference>
<feature type="region of interest" description="Disordered" evidence="6">
    <location>
        <begin position="908"/>
        <end position="947"/>
    </location>
</feature>
<comment type="subcellular location">
    <subcellularLocation>
        <location evidence="1">Membrane</location>
        <topology evidence="1">Single-pass membrane protein</topology>
    </subcellularLocation>
</comment>
<name>A0A9J6C1X0_POLVA</name>
<dbReference type="GO" id="GO:0005524">
    <property type="term" value="F:ATP binding"/>
    <property type="evidence" value="ECO:0007669"/>
    <property type="project" value="UniProtKB-KW"/>
</dbReference>
<dbReference type="Pfam" id="PF00481">
    <property type="entry name" value="PP2C"/>
    <property type="match status" value="1"/>
</dbReference>
<keyword evidence="3" id="KW-0677">Repeat</keyword>
<organism evidence="8 9">
    <name type="scientific">Polypedilum vanderplanki</name>
    <name type="common">Sleeping chironomid midge</name>
    <dbReference type="NCBI Taxonomy" id="319348"/>
    <lineage>
        <taxon>Eukaryota</taxon>
        <taxon>Metazoa</taxon>
        <taxon>Ecdysozoa</taxon>
        <taxon>Arthropoda</taxon>
        <taxon>Hexapoda</taxon>
        <taxon>Insecta</taxon>
        <taxon>Pterygota</taxon>
        <taxon>Neoptera</taxon>
        <taxon>Endopterygota</taxon>
        <taxon>Diptera</taxon>
        <taxon>Nematocera</taxon>
        <taxon>Chironomoidea</taxon>
        <taxon>Chironomidae</taxon>
        <taxon>Chironominae</taxon>
        <taxon>Polypedilum</taxon>
        <taxon>Polypedilum</taxon>
    </lineage>
</organism>
<dbReference type="SMART" id="SM00332">
    <property type="entry name" value="PP2Cc"/>
    <property type="match status" value="1"/>
</dbReference>
<keyword evidence="5" id="KW-0067">ATP-binding</keyword>
<gene>
    <name evidence="8" type="ORF">PVAND_005729</name>
</gene>
<dbReference type="InterPro" id="IPR003591">
    <property type="entry name" value="Leu-rich_rpt_typical-subtyp"/>
</dbReference>
<reference evidence="8" key="1">
    <citation type="submission" date="2021-03" db="EMBL/GenBank/DDBJ databases">
        <title>Chromosome level genome of the anhydrobiotic midge Polypedilum vanderplanki.</title>
        <authorList>
            <person name="Yoshida Y."/>
            <person name="Kikawada T."/>
            <person name="Gusev O."/>
        </authorList>
    </citation>
    <scope>NUCLEOTIDE SEQUENCE</scope>
    <source>
        <strain evidence="8">NIAS01</strain>
        <tissue evidence="8">Whole body or cell culture</tissue>
    </source>
</reference>
<dbReference type="PANTHER" id="PTHR48056">
    <property type="entry name" value="LRR RECEPTOR-LIKE SERINE/THREONINE-PROTEIN KINASE-RELATED"/>
    <property type="match status" value="1"/>
</dbReference>
<dbReference type="Pfam" id="PF12799">
    <property type="entry name" value="LRR_4"/>
    <property type="match status" value="1"/>
</dbReference>
<dbReference type="PROSITE" id="PS51746">
    <property type="entry name" value="PPM_2"/>
    <property type="match status" value="1"/>
</dbReference>
<evidence type="ECO:0000256" key="6">
    <source>
        <dbReference type="SAM" id="MobiDB-lite"/>
    </source>
</evidence>
<dbReference type="PROSITE" id="PS51450">
    <property type="entry name" value="LRR"/>
    <property type="match status" value="8"/>
</dbReference>
<dbReference type="InterPro" id="IPR001611">
    <property type="entry name" value="Leu-rich_rpt"/>
</dbReference>
<accession>A0A9J6C1X0</accession>
<dbReference type="Gene3D" id="3.80.10.10">
    <property type="entry name" value="Ribonuclease Inhibitor"/>
    <property type="match status" value="3"/>
</dbReference>
<keyword evidence="9" id="KW-1185">Reference proteome</keyword>
<protein>
    <recommendedName>
        <fullName evidence="7">PPM-type phosphatase domain-containing protein</fullName>
    </recommendedName>
</protein>
<evidence type="ECO:0000256" key="1">
    <source>
        <dbReference type="ARBA" id="ARBA00004167"/>
    </source>
</evidence>
<feature type="region of interest" description="Disordered" evidence="6">
    <location>
        <begin position="600"/>
        <end position="629"/>
    </location>
</feature>
<dbReference type="EMBL" id="JADBJN010000002">
    <property type="protein sequence ID" value="KAG5675861.1"/>
    <property type="molecule type" value="Genomic_DNA"/>
</dbReference>
<evidence type="ECO:0000256" key="3">
    <source>
        <dbReference type="ARBA" id="ARBA00022737"/>
    </source>
</evidence>
<dbReference type="PANTHER" id="PTHR48056:SF81">
    <property type="entry name" value="RECEPTOR PROTEIN-TYROSINE KINASE CEPR1"/>
    <property type="match status" value="1"/>
</dbReference>
<dbReference type="InterPro" id="IPR001932">
    <property type="entry name" value="PPM-type_phosphatase-like_dom"/>
</dbReference>
<feature type="compositionally biased region" description="Polar residues" evidence="6">
    <location>
        <begin position="612"/>
        <end position="621"/>
    </location>
</feature>
<dbReference type="SMART" id="SM00364">
    <property type="entry name" value="LRR_BAC"/>
    <property type="match status" value="11"/>
</dbReference>
<evidence type="ECO:0000313" key="8">
    <source>
        <dbReference type="EMBL" id="KAG5675861.1"/>
    </source>
</evidence>
<dbReference type="InterPro" id="IPR036457">
    <property type="entry name" value="PPM-type-like_dom_sf"/>
</dbReference>
<dbReference type="AlphaFoldDB" id="A0A9J6C1X0"/>
<dbReference type="Gene3D" id="3.60.40.10">
    <property type="entry name" value="PPM-type phosphatase domain"/>
    <property type="match status" value="1"/>
</dbReference>
<evidence type="ECO:0000256" key="2">
    <source>
        <dbReference type="ARBA" id="ARBA00022614"/>
    </source>
</evidence>
<feature type="domain" description="PPM-type phosphatase" evidence="7">
    <location>
        <begin position="631"/>
        <end position="858"/>
    </location>
</feature>
<evidence type="ECO:0000256" key="4">
    <source>
        <dbReference type="ARBA" id="ARBA00022741"/>
    </source>
</evidence>